<dbReference type="Gene3D" id="3.80.10.10">
    <property type="entry name" value="Ribonuclease Inhibitor"/>
    <property type="match status" value="3"/>
</dbReference>
<dbReference type="AlphaFoldDB" id="A0A9W8A8X2"/>
<keyword evidence="2" id="KW-0677">Repeat</keyword>
<dbReference type="InterPro" id="IPR003591">
    <property type="entry name" value="Leu-rich_rpt_typical-subtyp"/>
</dbReference>
<dbReference type="SMART" id="SM00369">
    <property type="entry name" value="LRR_TYP"/>
    <property type="match status" value="4"/>
</dbReference>
<dbReference type="SMART" id="SM00365">
    <property type="entry name" value="LRR_SD22"/>
    <property type="match status" value="5"/>
</dbReference>
<feature type="compositionally biased region" description="Polar residues" evidence="3">
    <location>
        <begin position="893"/>
        <end position="905"/>
    </location>
</feature>
<gene>
    <name evidence="4" type="primary">NUD1</name>
    <name evidence="4" type="ORF">H4219_000327</name>
</gene>
<reference evidence="4" key="1">
    <citation type="submission" date="2022-07" db="EMBL/GenBank/DDBJ databases">
        <title>Phylogenomic reconstructions and comparative analyses of Kickxellomycotina fungi.</title>
        <authorList>
            <person name="Reynolds N.K."/>
            <person name="Stajich J.E."/>
            <person name="Barry K."/>
            <person name="Grigoriev I.V."/>
            <person name="Crous P."/>
            <person name="Smith M.E."/>
        </authorList>
    </citation>
    <scope>NUCLEOTIDE SEQUENCE</scope>
    <source>
        <strain evidence="4">NBRC 100468</strain>
    </source>
</reference>
<feature type="compositionally biased region" description="Polar residues" evidence="3">
    <location>
        <begin position="307"/>
        <end position="332"/>
    </location>
</feature>
<evidence type="ECO:0000313" key="5">
    <source>
        <dbReference type="Proteomes" id="UP001150538"/>
    </source>
</evidence>
<feature type="region of interest" description="Disordered" evidence="3">
    <location>
        <begin position="79"/>
        <end position="102"/>
    </location>
</feature>
<keyword evidence="1" id="KW-0433">Leucine-rich repeat</keyword>
<dbReference type="PROSITE" id="PS51450">
    <property type="entry name" value="LRR"/>
    <property type="match status" value="3"/>
</dbReference>
<feature type="compositionally biased region" description="Polar residues" evidence="3">
    <location>
        <begin position="272"/>
        <end position="299"/>
    </location>
</feature>
<feature type="compositionally biased region" description="Basic residues" evidence="3">
    <location>
        <begin position="363"/>
        <end position="376"/>
    </location>
</feature>
<evidence type="ECO:0000313" key="4">
    <source>
        <dbReference type="EMBL" id="KAJ1921980.1"/>
    </source>
</evidence>
<keyword evidence="5" id="KW-1185">Reference proteome</keyword>
<dbReference type="OrthoDB" id="7451790at2759"/>
<evidence type="ECO:0000256" key="1">
    <source>
        <dbReference type="ARBA" id="ARBA00022614"/>
    </source>
</evidence>
<dbReference type="InterPro" id="IPR032675">
    <property type="entry name" value="LRR_dom_sf"/>
</dbReference>
<dbReference type="Proteomes" id="UP001150538">
    <property type="component" value="Unassembled WGS sequence"/>
</dbReference>
<sequence>MSFAKKRPEALMQPIVSEDGQTFQVNANAPKDSLLPTQEFNGMFSPLSIERIFYQEMTKSDKEDSKRDNQTDTLIKLLWKEDDDEYGPNGPSNIDTHSPEDDTLKQIISGERKMSDGRNISTGSSVKFPDLAATYGQESSRRLVQDAKSAATGHRSGHGRRQRPDSVPPRPLSHHYDMSALANRKASKSAESTRPESLVLSRVPSIKSQYGSAEKPMISESGRRTSPILKTPTTNDRYQQHWLGVSNISSAHRPATSSPLSSSSGYRITHQEPPQSARISGTNSIKHIGHSRSNSTDTPNLRDSKNNIHTVQKYTNISSNSSKGDNTASQNPLGRVRGTMDYETSTGSSNRKRATTMPSKPNNKVKQKHGTHHRHQRSTDAAAAGTECEPASVAMVADDQGKANSSWTLGSFSEERSLSPKGNMSPGLYDCTQDRGHNDSQVWNNSQYSLMDNSCNVTTPTHMDKCGYQSVWAENHDSAYEFAVLSTEQEKPRNSDSMSKENQDNEQLDTVLHCLNPNSGTALHQLTSINLSGCGIHHLKGLSTIAPSLDSINLNCNKITSLEGLPSGTVVLSAATNWISSPHDENGNIIDPEKPYLYANFLPHLEHVDLSDNQITDISVFSGSRHLRTLIVNKNRLTSLAGLQRCPRLETLKARENVIKKLDVRWGEFPELSTLDLYRNRIKVLGSIEESHKLRTLNLESNDLEGIHIMRTIHTLRVLRLSENTRLFRNAHGAVDIKRWVECFPGLKTLYLDGCQAKYLGCSNTGEKVSSPWPSLYNLSVRGQTGAGDLTLDLTCLRNLRNLYVSKQQVSLPRALPALPHLVQLELVNSGLTRLPPNLSSATLRLELLDISNNPDLVDLSPIYYCQSLKILRCRSTGWRIGGEEGMSGGSNDGSPNKDSGNYSDNAGEVGRAGCGAGHSYATKTIPPPSGQKSQTGVPTIQQLDRYIQALGKLQQLSEIDLRFNPFNRYIYAHSNMASAPIVDGASSPAMISANTKAIQNLSKDMAVGRGSSGSISGGSGSLSRNYYQSASSSLVGFNEEAWRRKDFAYIKHLKLTNNIKALEQRERYCATILRQFPRIKVLDGCPLSTRKPSSSSSVTLTS</sequence>
<dbReference type="PANTHER" id="PTHR47566:SF1">
    <property type="entry name" value="PROTEIN NUD1"/>
    <property type="match status" value="1"/>
</dbReference>
<organism evidence="4 5">
    <name type="scientific">Mycoemilia scoparia</name>
    <dbReference type="NCBI Taxonomy" id="417184"/>
    <lineage>
        <taxon>Eukaryota</taxon>
        <taxon>Fungi</taxon>
        <taxon>Fungi incertae sedis</taxon>
        <taxon>Zoopagomycota</taxon>
        <taxon>Kickxellomycotina</taxon>
        <taxon>Kickxellomycetes</taxon>
        <taxon>Kickxellales</taxon>
        <taxon>Kickxellaceae</taxon>
        <taxon>Mycoemilia</taxon>
    </lineage>
</organism>
<name>A0A9W8A8X2_9FUNG</name>
<dbReference type="EMBL" id="JANBPU010000002">
    <property type="protein sequence ID" value="KAJ1921980.1"/>
    <property type="molecule type" value="Genomic_DNA"/>
</dbReference>
<protein>
    <submittedName>
        <fullName evidence="4">Leucine-rich repeat protein</fullName>
    </submittedName>
</protein>
<dbReference type="GO" id="GO:0035591">
    <property type="term" value="F:signaling adaptor activity"/>
    <property type="evidence" value="ECO:0007669"/>
    <property type="project" value="TreeGrafter"/>
</dbReference>
<accession>A0A9W8A8X2</accession>
<comment type="caution">
    <text evidence="4">The sequence shown here is derived from an EMBL/GenBank/DDBJ whole genome shotgun (WGS) entry which is preliminary data.</text>
</comment>
<dbReference type="InterPro" id="IPR001611">
    <property type="entry name" value="Leu-rich_rpt"/>
</dbReference>
<feature type="region of interest" description="Disordered" evidence="3">
    <location>
        <begin position="885"/>
        <end position="938"/>
    </location>
</feature>
<proteinExistence type="predicted"/>
<feature type="region of interest" description="Disordered" evidence="3">
    <location>
        <begin position="137"/>
        <end position="386"/>
    </location>
</feature>
<evidence type="ECO:0000256" key="2">
    <source>
        <dbReference type="ARBA" id="ARBA00022737"/>
    </source>
</evidence>
<dbReference type="InterPro" id="IPR052574">
    <property type="entry name" value="CDIRP"/>
</dbReference>
<dbReference type="SUPFAM" id="SSF52058">
    <property type="entry name" value="L domain-like"/>
    <property type="match status" value="1"/>
</dbReference>
<evidence type="ECO:0000256" key="3">
    <source>
        <dbReference type="SAM" id="MobiDB-lite"/>
    </source>
</evidence>
<dbReference type="PANTHER" id="PTHR47566">
    <property type="match status" value="1"/>
</dbReference>